<dbReference type="InterPro" id="IPR018011">
    <property type="entry name" value="Carb_sulfotrans_8-10"/>
</dbReference>
<comment type="caution">
    <text evidence="8">The sequence shown here is derived from an EMBL/GenBank/DDBJ whole genome shotgun (WGS) entry which is preliminary data.</text>
</comment>
<dbReference type="GO" id="GO:0016020">
    <property type="term" value="C:membrane"/>
    <property type="evidence" value="ECO:0007669"/>
    <property type="project" value="InterPro"/>
</dbReference>
<evidence type="ECO:0000256" key="7">
    <source>
        <dbReference type="ARBA" id="ARBA00023180"/>
    </source>
</evidence>
<proteinExistence type="predicted"/>
<dbReference type="InterPro" id="IPR005331">
    <property type="entry name" value="Sulfotransferase"/>
</dbReference>
<evidence type="ECO:0000256" key="6">
    <source>
        <dbReference type="ARBA" id="ARBA00023136"/>
    </source>
</evidence>
<organism evidence="8 9">
    <name type="scientific">Waterburya agarophytonicola KI4</name>
    <dbReference type="NCBI Taxonomy" id="2874699"/>
    <lineage>
        <taxon>Bacteria</taxon>
        <taxon>Bacillati</taxon>
        <taxon>Cyanobacteriota</taxon>
        <taxon>Cyanophyceae</taxon>
        <taxon>Pleurocapsales</taxon>
        <taxon>Hyellaceae</taxon>
        <taxon>Waterburya</taxon>
        <taxon>Waterburya agarophytonicola</taxon>
    </lineage>
</organism>
<evidence type="ECO:0000313" key="9">
    <source>
        <dbReference type="Proteomes" id="UP000729733"/>
    </source>
</evidence>
<reference evidence="8" key="1">
    <citation type="journal article" date="2021" name="Antonie Van Leeuwenhoek">
        <title>Draft genome and description of Waterburya agarophytonicola gen. nov. sp. nov. (Pleurocapsales, Cyanobacteria): a seaweed symbiont.</title>
        <authorList>
            <person name="Bonthond G."/>
            <person name="Shalygin S."/>
            <person name="Bayer T."/>
            <person name="Weinberger F."/>
        </authorList>
    </citation>
    <scope>NUCLEOTIDE SEQUENCE</scope>
    <source>
        <strain evidence="8">KI4</strain>
    </source>
</reference>
<keyword evidence="3" id="KW-0812">Transmembrane</keyword>
<evidence type="ECO:0000256" key="5">
    <source>
        <dbReference type="ARBA" id="ARBA00023034"/>
    </source>
</evidence>
<keyword evidence="5" id="KW-0333">Golgi apparatus</keyword>
<evidence type="ECO:0000256" key="2">
    <source>
        <dbReference type="ARBA" id="ARBA00022679"/>
    </source>
</evidence>
<accession>A0A964FHI2</accession>
<dbReference type="PANTHER" id="PTHR12137">
    <property type="entry name" value="CARBOHYDRATE SULFOTRANSFERASE"/>
    <property type="match status" value="1"/>
</dbReference>
<dbReference type="AlphaFoldDB" id="A0A964FHI2"/>
<keyword evidence="9" id="KW-1185">Reference proteome</keyword>
<evidence type="ECO:0000256" key="4">
    <source>
        <dbReference type="ARBA" id="ARBA00022989"/>
    </source>
</evidence>
<evidence type="ECO:0000256" key="3">
    <source>
        <dbReference type="ARBA" id="ARBA00022692"/>
    </source>
</evidence>
<dbReference type="Pfam" id="PF03567">
    <property type="entry name" value="Sulfotransfer_2"/>
    <property type="match status" value="1"/>
</dbReference>
<evidence type="ECO:0000313" key="8">
    <source>
        <dbReference type="EMBL" id="MCC0177659.1"/>
    </source>
</evidence>
<dbReference type="RefSeq" id="WP_229640724.1">
    <property type="nucleotide sequence ID" value="NZ_JADWDC010000026.1"/>
</dbReference>
<protein>
    <submittedName>
        <fullName evidence="8">Sulfotransferase family protein</fullName>
    </submittedName>
</protein>
<dbReference type="GO" id="GO:0016051">
    <property type="term" value="P:carbohydrate biosynthetic process"/>
    <property type="evidence" value="ECO:0007669"/>
    <property type="project" value="InterPro"/>
</dbReference>
<dbReference type="EMBL" id="JADWDC010000026">
    <property type="protein sequence ID" value="MCC0177659.1"/>
    <property type="molecule type" value="Genomic_DNA"/>
</dbReference>
<dbReference type="PANTHER" id="PTHR12137:SF54">
    <property type="entry name" value="CARBOHYDRATE SULFOTRANSFERASE"/>
    <property type="match status" value="1"/>
</dbReference>
<keyword evidence="2" id="KW-0808">Transferase</keyword>
<dbReference type="GO" id="GO:0008146">
    <property type="term" value="F:sulfotransferase activity"/>
    <property type="evidence" value="ECO:0007669"/>
    <property type="project" value="InterPro"/>
</dbReference>
<gene>
    <name evidence="8" type="ORF">I4641_11785</name>
</gene>
<evidence type="ECO:0000256" key="1">
    <source>
        <dbReference type="ARBA" id="ARBA00004323"/>
    </source>
</evidence>
<sequence>MPILKTTQINAITGLLQLNDSGSKAPAYLANNFAKEGKIGQAINYYAVAAKAIADKAIFKTKPGWLEEPWAEKAYIANHKYKFVYCPIPKVACSSFKRFAVELSDLENKQEVLNLPPKLFHAYVDHNLSFFANYLHQRETAMALLDNPDYFKFAIVRNPWDRLTSAYLNKFVKPIDIKQSSSPGKQVVEAYYQDKDLPVDYSRGITFKEFIEYLLTHQNKEIDGHWQPQSMFINQNKFDYLGRIETLGTDFGAIAEKIGVEANLGWANRSKRAEVKENILTEDYAGYTPHQLRQLSQYPAYTEFYTPELLALVKQRYTEDVESFGYRFGA</sequence>
<comment type="subcellular location">
    <subcellularLocation>
        <location evidence="1">Golgi apparatus membrane</location>
        <topology evidence="1">Single-pass type II membrane protein</topology>
    </subcellularLocation>
</comment>
<dbReference type="Proteomes" id="UP000729733">
    <property type="component" value="Unassembled WGS sequence"/>
</dbReference>
<keyword evidence="6" id="KW-0472">Membrane</keyword>
<keyword evidence="7" id="KW-0325">Glycoprotein</keyword>
<keyword evidence="4" id="KW-1133">Transmembrane helix</keyword>
<name>A0A964FHI2_9CYAN</name>